<evidence type="ECO:0000313" key="2">
    <source>
        <dbReference type="EMBL" id="QTR45039.1"/>
    </source>
</evidence>
<reference evidence="2 3" key="1">
    <citation type="submission" date="2021-04" db="EMBL/GenBank/DDBJ databases">
        <title>Genomics, taxonomy and metabolism of representatives of sulfur bacteria of the genus Thiothrix: Thiothrix fructosivorans QT, Thiothrix unzii A1T and three new species, Thiothrix subterranea sp. nov., Thiothrix litoralis sp. nov. and 'Candidatus Thiothrix anitrata' sp. nov.</title>
        <authorList>
            <person name="Ravin N.V."/>
            <person name="Smolyakov D."/>
            <person name="Rudenko T.S."/>
            <person name="Mardanov A.V."/>
            <person name="Beletsky A.V."/>
            <person name="Markov N.D."/>
            <person name="Fomenkov A.I."/>
            <person name="Roberts R.J."/>
            <person name="Karnachuk O.V."/>
            <person name="Novikov A."/>
            <person name="Grabovich M.Y."/>
        </authorList>
    </citation>
    <scope>NUCLEOTIDE SEQUENCE [LARGE SCALE GENOMIC DNA]</scope>
    <source>
        <strain evidence="2 3">AS</strain>
    </source>
</reference>
<dbReference type="Pfam" id="PF02634">
    <property type="entry name" value="FdhD-NarQ"/>
    <property type="match status" value="1"/>
</dbReference>
<feature type="active site" description="Cysteine persulfide intermediate" evidence="1">
    <location>
        <position position="118"/>
    </location>
</feature>
<dbReference type="PIRSF" id="PIRSF015626">
    <property type="entry name" value="FdhD"/>
    <property type="match status" value="1"/>
</dbReference>
<comment type="subcellular location">
    <subcellularLocation>
        <location evidence="1">Cytoplasm</location>
    </subcellularLocation>
</comment>
<keyword evidence="3" id="KW-1185">Reference proteome</keyword>
<sequence>MSEPPATPYPQLSNASLDTTICVQPVDEYGQAREGYISAERPLTIYLDKREILTLMTMGSQPELLVLGWLRNQNLITELAQLKAIQVDWETESVAVTTFQGVEGLDEKLGRKTVTTGCGQGTMFGNLMDRLDQLQLPAVTVQQSQLYDTLHALTEYNEIYRRAGAVHGCALCAGTDILSFVEDVGRHNAVDTIAGHMWLHGIVGGDKLFYTTGRLTSEMVIKVAQMGVPVLLSRSGVTEMGLALAKKLGVILIARAKGRHFLVYNGVERVVFDAMPRRVEADA</sequence>
<keyword evidence="1" id="KW-0501">Molybdenum cofactor biosynthesis</keyword>
<dbReference type="PANTHER" id="PTHR30592:SF4">
    <property type="entry name" value="SULFUR CARRIER PROTEIN FDHD"/>
    <property type="match status" value="1"/>
</dbReference>
<proteinExistence type="inferred from homology"/>
<evidence type="ECO:0000256" key="1">
    <source>
        <dbReference type="HAMAP-Rule" id="MF_00187"/>
    </source>
</evidence>
<dbReference type="Gene3D" id="3.10.20.10">
    <property type="match status" value="1"/>
</dbReference>
<comment type="similarity">
    <text evidence="1">Belongs to the FdhD family.</text>
</comment>
<comment type="function">
    <text evidence="1">Required for formate dehydrogenase (FDH) activity. Acts as a sulfur carrier protein that transfers sulfur from IscS to the molybdenum cofactor prior to its insertion into FDH.</text>
</comment>
<dbReference type="Gene3D" id="3.40.140.10">
    <property type="entry name" value="Cytidine Deaminase, domain 2"/>
    <property type="match status" value="1"/>
</dbReference>
<name>A0ABX7WMR7_9GAMM</name>
<keyword evidence="1" id="KW-0963">Cytoplasm</keyword>
<dbReference type="RefSeq" id="WP_210221472.1">
    <property type="nucleotide sequence ID" value="NZ_CP072801.1"/>
</dbReference>
<comment type="caution">
    <text evidence="1">Lacks conserved residue(s) required for the propagation of feature annotation.</text>
</comment>
<protein>
    <recommendedName>
        <fullName evidence="1">Sulfur carrier protein FdhD</fullName>
    </recommendedName>
</protein>
<organism evidence="2 3">
    <name type="scientific">Thiothrix litoralis</name>
    <dbReference type="NCBI Taxonomy" id="2891210"/>
    <lineage>
        <taxon>Bacteria</taxon>
        <taxon>Pseudomonadati</taxon>
        <taxon>Pseudomonadota</taxon>
        <taxon>Gammaproteobacteria</taxon>
        <taxon>Thiotrichales</taxon>
        <taxon>Thiotrichaceae</taxon>
        <taxon>Thiothrix</taxon>
    </lineage>
</organism>
<dbReference type="SUPFAM" id="SSF53927">
    <property type="entry name" value="Cytidine deaminase-like"/>
    <property type="match status" value="1"/>
</dbReference>
<accession>A0ABX7WMR7</accession>
<dbReference type="PANTHER" id="PTHR30592">
    <property type="entry name" value="FORMATE DEHYDROGENASE"/>
    <property type="match status" value="1"/>
</dbReference>
<dbReference type="InterPro" id="IPR016193">
    <property type="entry name" value="Cytidine_deaminase-like"/>
</dbReference>
<evidence type="ECO:0000313" key="3">
    <source>
        <dbReference type="Proteomes" id="UP000672039"/>
    </source>
</evidence>
<dbReference type="HAMAP" id="MF_00187">
    <property type="entry name" value="FdhD"/>
    <property type="match status" value="1"/>
</dbReference>
<dbReference type="Proteomes" id="UP000672039">
    <property type="component" value="Chromosome"/>
</dbReference>
<dbReference type="EMBL" id="CP072801">
    <property type="protein sequence ID" value="QTR45039.1"/>
    <property type="molecule type" value="Genomic_DNA"/>
</dbReference>
<dbReference type="InterPro" id="IPR003786">
    <property type="entry name" value="FdhD"/>
</dbReference>
<gene>
    <name evidence="1" type="primary">fdhD</name>
    <name evidence="2" type="ORF">J9253_13600</name>
</gene>